<feature type="region of interest" description="Disordered" evidence="1">
    <location>
        <begin position="351"/>
        <end position="398"/>
    </location>
</feature>
<dbReference type="Ensembl" id="ENSTGUT00000005872.2">
    <property type="protein sequence ID" value="ENSTGUP00000005814.2"/>
    <property type="gene ID" value="ENSTGUG00000028808.1"/>
</dbReference>
<feature type="region of interest" description="Disordered" evidence="1">
    <location>
        <begin position="1"/>
        <end position="265"/>
    </location>
</feature>
<dbReference type="PANTHER" id="PTHR21567:SF42">
    <property type="entry name" value="TOG ARRAY REGULATOR OF AXONEMAL MICROTUBULES PROTEIN 2"/>
    <property type="match status" value="1"/>
</dbReference>
<keyword evidence="4" id="KW-1185">Reference proteome</keyword>
<dbReference type="GeneTree" id="ENSGT00940000156217"/>
<dbReference type="InterPro" id="IPR024395">
    <property type="entry name" value="CLASP_N_dom"/>
</dbReference>
<dbReference type="SMART" id="SM01349">
    <property type="entry name" value="TOG"/>
    <property type="match status" value="2"/>
</dbReference>
<feature type="domain" description="TOG" evidence="2">
    <location>
        <begin position="670"/>
        <end position="887"/>
    </location>
</feature>
<feature type="compositionally biased region" description="Polar residues" evidence="1">
    <location>
        <begin position="42"/>
        <end position="52"/>
    </location>
</feature>
<dbReference type="InParanoid" id="H0Z5G8"/>
<feature type="compositionally biased region" description="Basic and acidic residues" evidence="1">
    <location>
        <begin position="126"/>
        <end position="148"/>
    </location>
</feature>
<dbReference type="InterPro" id="IPR016024">
    <property type="entry name" value="ARM-type_fold"/>
</dbReference>
<dbReference type="AlphaFoldDB" id="H0Z5G8"/>
<proteinExistence type="predicted"/>
<dbReference type="OMA" id="DIEHIME"/>
<feature type="compositionally biased region" description="Polar residues" evidence="1">
    <location>
        <begin position="389"/>
        <end position="398"/>
    </location>
</feature>
<feature type="compositionally biased region" description="Basic and acidic residues" evidence="1">
    <location>
        <begin position="631"/>
        <end position="644"/>
    </location>
</feature>
<reference evidence="3" key="2">
    <citation type="submission" date="2025-08" db="UniProtKB">
        <authorList>
            <consortium name="Ensembl"/>
        </authorList>
    </citation>
    <scope>IDENTIFICATION</scope>
</reference>
<dbReference type="GO" id="GO:0008017">
    <property type="term" value="F:microtubule binding"/>
    <property type="evidence" value="ECO:0007669"/>
    <property type="project" value="TreeGrafter"/>
</dbReference>
<accession>H0Z5G8</accession>
<dbReference type="PANTHER" id="PTHR21567">
    <property type="entry name" value="CLASP"/>
    <property type="match status" value="1"/>
</dbReference>
<dbReference type="SUPFAM" id="SSF48371">
    <property type="entry name" value="ARM repeat"/>
    <property type="match status" value="1"/>
</dbReference>
<dbReference type="Pfam" id="PF12348">
    <property type="entry name" value="CLASP_N"/>
    <property type="match status" value="1"/>
</dbReference>
<evidence type="ECO:0000259" key="2">
    <source>
        <dbReference type="SMART" id="SM01349"/>
    </source>
</evidence>
<dbReference type="Proteomes" id="UP000007754">
    <property type="component" value="Chromosome 3"/>
</dbReference>
<feature type="compositionally biased region" description="Basic and acidic residues" evidence="1">
    <location>
        <begin position="224"/>
        <end position="234"/>
    </location>
</feature>
<evidence type="ECO:0000313" key="3">
    <source>
        <dbReference type="Ensembl" id="ENSTGUP00000005814.2"/>
    </source>
</evidence>
<name>H0Z5G8_TAEGU</name>
<dbReference type="InterPro" id="IPR034085">
    <property type="entry name" value="TOG"/>
</dbReference>
<evidence type="ECO:0000313" key="4">
    <source>
        <dbReference type="Proteomes" id="UP000007754"/>
    </source>
</evidence>
<feature type="compositionally biased region" description="Basic and acidic residues" evidence="1">
    <location>
        <begin position="53"/>
        <end position="84"/>
    </location>
</feature>
<dbReference type="GO" id="GO:0005881">
    <property type="term" value="C:cytoplasmic microtubule"/>
    <property type="evidence" value="ECO:0007669"/>
    <property type="project" value="TreeGrafter"/>
</dbReference>
<reference evidence="3 4" key="1">
    <citation type="journal article" date="2010" name="Nature">
        <title>The genome of a songbird.</title>
        <authorList>
            <person name="Warren W.C."/>
            <person name="Clayton D.F."/>
            <person name="Ellegren H."/>
            <person name="Arnold A.P."/>
            <person name="Hillier L.W."/>
            <person name="Kunstner A."/>
            <person name="Searle S."/>
            <person name="White S."/>
            <person name="Vilella A.J."/>
            <person name="Fairley S."/>
            <person name="Heger A."/>
            <person name="Kong L."/>
            <person name="Ponting C.P."/>
            <person name="Jarvis E.D."/>
            <person name="Mello C.V."/>
            <person name="Minx P."/>
            <person name="Lovell P."/>
            <person name="Velho T.A."/>
            <person name="Ferris M."/>
            <person name="Balakrishnan C.N."/>
            <person name="Sinha S."/>
            <person name="Blatti C."/>
            <person name="London S.E."/>
            <person name="Li Y."/>
            <person name="Lin Y.C."/>
            <person name="George J."/>
            <person name="Sweedler J."/>
            <person name="Southey B."/>
            <person name="Gunaratne P."/>
            <person name="Watson M."/>
            <person name="Nam K."/>
            <person name="Backstrom N."/>
            <person name="Smeds L."/>
            <person name="Nabholz B."/>
            <person name="Itoh Y."/>
            <person name="Whitney O."/>
            <person name="Pfenning A.R."/>
            <person name="Howard J."/>
            <person name="Volker M."/>
            <person name="Skinner B.M."/>
            <person name="Griffin D.K."/>
            <person name="Ye L."/>
            <person name="McLaren W.M."/>
            <person name="Flicek P."/>
            <person name="Quesada V."/>
            <person name="Velasco G."/>
            <person name="Lopez-Otin C."/>
            <person name="Puente X.S."/>
            <person name="Olender T."/>
            <person name="Lancet D."/>
            <person name="Smit A.F."/>
            <person name="Hubley R."/>
            <person name="Konkel M.K."/>
            <person name="Walker J.A."/>
            <person name="Batzer M.A."/>
            <person name="Gu W."/>
            <person name="Pollock D.D."/>
            <person name="Chen L."/>
            <person name="Cheng Z."/>
            <person name="Eichler E.E."/>
            <person name="Stapley J."/>
            <person name="Slate J."/>
            <person name="Ekblom R."/>
            <person name="Birkhead T."/>
            <person name="Burke T."/>
            <person name="Burt D."/>
            <person name="Scharff C."/>
            <person name="Adam I."/>
            <person name="Richard H."/>
            <person name="Sultan M."/>
            <person name="Soldatov A."/>
            <person name="Lehrach H."/>
            <person name="Edwards S.V."/>
            <person name="Yang S.P."/>
            <person name="Li X."/>
            <person name="Graves T."/>
            <person name="Fulton L."/>
            <person name="Nelson J."/>
            <person name="Chinwalla A."/>
            <person name="Hou S."/>
            <person name="Mardis E.R."/>
            <person name="Wilson R.K."/>
        </authorList>
    </citation>
    <scope>NUCLEOTIDE SEQUENCE [LARGE SCALE GENOMIC DNA]</scope>
</reference>
<dbReference type="InterPro" id="IPR011989">
    <property type="entry name" value="ARM-like"/>
</dbReference>
<organism evidence="3 4">
    <name type="scientific">Taeniopygia guttata</name>
    <name type="common">Zebra finch</name>
    <name type="synonym">Poephila guttata</name>
    <dbReference type="NCBI Taxonomy" id="59729"/>
    <lineage>
        <taxon>Eukaryota</taxon>
        <taxon>Metazoa</taxon>
        <taxon>Chordata</taxon>
        <taxon>Craniata</taxon>
        <taxon>Vertebrata</taxon>
        <taxon>Euteleostomi</taxon>
        <taxon>Archelosauria</taxon>
        <taxon>Archosauria</taxon>
        <taxon>Dinosauria</taxon>
        <taxon>Saurischia</taxon>
        <taxon>Theropoda</taxon>
        <taxon>Coelurosauria</taxon>
        <taxon>Aves</taxon>
        <taxon>Neognathae</taxon>
        <taxon>Neoaves</taxon>
        <taxon>Telluraves</taxon>
        <taxon>Australaves</taxon>
        <taxon>Passeriformes</taxon>
        <taxon>Passeroidea</taxon>
        <taxon>Estrildidae</taxon>
        <taxon>Estrildinae</taxon>
        <taxon>Taeniopygia</taxon>
    </lineage>
</organism>
<protein>
    <recommendedName>
        <fullName evidence="2">TOG domain-containing protein</fullName>
    </recommendedName>
</protein>
<reference evidence="3" key="3">
    <citation type="submission" date="2025-09" db="UniProtKB">
        <authorList>
            <consortium name="Ensembl"/>
        </authorList>
    </citation>
    <scope>IDENTIFICATION</scope>
</reference>
<evidence type="ECO:0000256" key="1">
    <source>
        <dbReference type="SAM" id="MobiDB-lite"/>
    </source>
</evidence>
<dbReference type="GO" id="GO:0005929">
    <property type="term" value="C:cilium"/>
    <property type="evidence" value="ECO:0007669"/>
    <property type="project" value="TreeGrafter"/>
</dbReference>
<dbReference type="GO" id="GO:0000226">
    <property type="term" value="P:microtubule cytoskeleton organization"/>
    <property type="evidence" value="ECO:0007669"/>
    <property type="project" value="TreeGrafter"/>
</dbReference>
<feature type="compositionally biased region" description="Low complexity" evidence="1">
    <location>
        <begin position="98"/>
        <end position="124"/>
    </location>
</feature>
<sequence length="899" mass="98976">MDSTAGKNSEGKDQTGYPLAKRFSVGNPSRLLPSRPLPPIQKGSSSTMPRQTSGRERENGENGNGSDEHQMKIQEQRPEGKGREASSLYSIGGDMKRGLLGPPLIPPIRKAGSPPAGSAAGSLPHQDFEKPQEMRSRSSSRSPDKISEDAASSETTTKTERKKTKNSWCKTGPGMPLFPRELADRFGLRTQVPNPGLGNGGLGPRPAQGTLAQEPRSSAGPRVTAREDKGKAEHGSASQKGLPLSRAKELGHPSSPGLSSDKEMKEGFRKIRAALWQLAEEHLEPEDIEHIMEGIKNRRKNNRFLQLPETVEPGDEARISLPPIDGTASGVQKKHPGGALKKKVLRKQDSVSLPPIVHGDASVPSNSSVTSEMAAGAQRREQPRRGTVQKDTASADPQQSLQEALSLLGSDDWEQKEKGLFKIKQLAESHSDVLLSRLRDICLALTSEVTNLRSKVSFSAIVTLGEFFANLKKDMDSEVDEVAPVLLQVVWNTPEFIQKAACHALRLMVENVTPARAMIALMDRAVKSRCAQVRECAAELLLSLMERMGVTKLADTPRVEMLAHVAGKLAQDCHQDTRHFGQEMVKVFLSHQKLKMLLERSLSTRDLEDILTRIKKKGMENQKSECPSVKEPVEKRNDGPKKPQDTMPSSKRVESTSDGRLLHRAKAQVTLPAAVEEMDMLQKLYHLLQAKGFQTRLEGVALLLELCKSSPQLISKNIVQIFDYFVLRICDSHKKVRQKALDVLAEIIGLLDDAMNPVMIRLVEGIAKNLSSNDPGVHAAAVRALEESVAHLDKVSLMKEFSHQWSQMSGQALLDVAECIAELVECVHARSPEVVQRYALPVLWSFLDNKSLPVRSANIRTVATKLALALYEVMGNQLKKFAASKPPHMRENLANILYW</sequence>
<dbReference type="Gene3D" id="1.25.10.10">
    <property type="entry name" value="Leucine-rich Repeat Variant"/>
    <property type="match status" value="2"/>
</dbReference>
<feature type="domain" description="TOG" evidence="2">
    <location>
        <begin position="381"/>
        <end position="623"/>
    </location>
</feature>
<dbReference type="HOGENOM" id="CLU_025226_0_0_1"/>
<feature type="region of interest" description="Disordered" evidence="1">
    <location>
        <begin position="618"/>
        <end position="658"/>
    </location>
</feature>